<feature type="region of interest" description="Disordered" evidence="1">
    <location>
        <begin position="1"/>
        <end position="26"/>
    </location>
</feature>
<reference evidence="2 3" key="1">
    <citation type="journal article" date="2023" name="Plants (Basel)">
        <title>Bridging the Gap: Combining Genomics and Transcriptomics Approaches to Understand Stylosanthes scabra, an Orphan Legume from the Brazilian Caatinga.</title>
        <authorList>
            <person name="Ferreira-Neto J.R.C."/>
            <person name="da Silva M.D."/>
            <person name="Binneck E."/>
            <person name="de Melo N.F."/>
            <person name="da Silva R.H."/>
            <person name="de Melo A.L.T.M."/>
            <person name="Pandolfi V."/>
            <person name="Bustamante F.O."/>
            <person name="Brasileiro-Vidal A.C."/>
            <person name="Benko-Iseppon A.M."/>
        </authorList>
    </citation>
    <scope>NUCLEOTIDE SEQUENCE [LARGE SCALE GENOMIC DNA]</scope>
    <source>
        <tissue evidence="2">Leaves</tissue>
    </source>
</reference>
<accession>A0ABU6UBG2</accession>
<gene>
    <name evidence="2" type="ORF">PIB30_030589</name>
</gene>
<organism evidence="2 3">
    <name type="scientific">Stylosanthes scabra</name>
    <dbReference type="NCBI Taxonomy" id="79078"/>
    <lineage>
        <taxon>Eukaryota</taxon>
        <taxon>Viridiplantae</taxon>
        <taxon>Streptophyta</taxon>
        <taxon>Embryophyta</taxon>
        <taxon>Tracheophyta</taxon>
        <taxon>Spermatophyta</taxon>
        <taxon>Magnoliopsida</taxon>
        <taxon>eudicotyledons</taxon>
        <taxon>Gunneridae</taxon>
        <taxon>Pentapetalae</taxon>
        <taxon>rosids</taxon>
        <taxon>fabids</taxon>
        <taxon>Fabales</taxon>
        <taxon>Fabaceae</taxon>
        <taxon>Papilionoideae</taxon>
        <taxon>50 kb inversion clade</taxon>
        <taxon>dalbergioids sensu lato</taxon>
        <taxon>Dalbergieae</taxon>
        <taxon>Pterocarpus clade</taxon>
        <taxon>Stylosanthes</taxon>
    </lineage>
</organism>
<comment type="caution">
    <text evidence="2">The sequence shown here is derived from an EMBL/GenBank/DDBJ whole genome shotgun (WGS) entry which is preliminary data.</text>
</comment>
<feature type="compositionally biased region" description="Polar residues" evidence="1">
    <location>
        <begin position="9"/>
        <end position="26"/>
    </location>
</feature>
<dbReference type="EMBL" id="JASCZI010120957">
    <property type="protein sequence ID" value="MED6158204.1"/>
    <property type="molecule type" value="Genomic_DNA"/>
</dbReference>
<evidence type="ECO:0000256" key="1">
    <source>
        <dbReference type="SAM" id="MobiDB-lite"/>
    </source>
</evidence>
<evidence type="ECO:0000313" key="2">
    <source>
        <dbReference type="EMBL" id="MED6158204.1"/>
    </source>
</evidence>
<name>A0ABU6UBG2_9FABA</name>
<evidence type="ECO:0000313" key="3">
    <source>
        <dbReference type="Proteomes" id="UP001341840"/>
    </source>
</evidence>
<proteinExistence type="predicted"/>
<protein>
    <submittedName>
        <fullName evidence="2">Uncharacterized protein</fullName>
    </submittedName>
</protein>
<sequence>MSILANTEPIVTNQSNSKHAASSPLSLQREDALQAVIAILGNPRGSDSTTTASFTSSHRATIATYTASRAILAVETKQFR</sequence>
<keyword evidence="3" id="KW-1185">Reference proteome</keyword>
<dbReference type="Proteomes" id="UP001341840">
    <property type="component" value="Unassembled WGS sequence"/>
</dbReference>